<evidence type="ECO:0000313" key="3">
    <source>
        <dbReference type="Proteomes" id="UP000313359"/>
    </source>
</evidence>
<organism evidence="2 3">
    <name type="scientific">Lentinus tigrinus ALCF2SS1-6</name>
    <dbReference type="NCBI Taxonomy" id="1328759"/>
    <lineage>
        <taxon>Eukaryota</taxon>
        <taxon>Fungi</taxon>
        <taxon>Dikarya</taxon>
        <taxon>Basidiomycota</taxon>
        <taxon>Agaricomycotina</taxon>
        <taxon>Agaricomycetes</taxon>
        <taxon>Polyporales</taxon>
        <taxon>Polyporaceae</taxon>
        <taxon>Lentinus</taxon>
    </lineage>
</organism>
<dbReference type="EMBL" id="ML122279">
    <property type="protein sequence ID" value="RPD57714.1"/>
    <property type="molecule type" value="Genomic_DNA"/>
</dbReference>
<feature type="region of interest" description="Disordered" evidence="1">
    <location>
        <begin position="205"/>
        <end position="225"/>
    </location>
</feature>
<gene>
    <name evidence="2" type="ORF">L227DRAFT_222041</name>
</gene>
<accession>A0A5C2S491</accession>
<reference evidence="2" key="1">
    <citation type="journal article" date="2018" name="Genome Biol. Evol.">
        <title>Genomics and development of Lentinus tigrinus, a white-rot wood-decaying mushroom with dimorphic fruiting bodies.</title>
        <authorList>
            <person name="Wu B."/>
            <person name="Xu Z."/>
            <person name="Knudson A."/>
            <person name="Carlson A."/>
            <person name="Chen N."/>
            <person name="Kovaka S."/>
            <person name="LaButti K."/>
            <person name="Lipzen A."/>
            <person name="Pennachio C."/>
            <person name="Riley R."/>
            <person name="Schakwitz W."/>
            <person name="Umezawa K."/>
            <person name="Ohm R.A."/>
            <person name="Grigoriev I.V."/>
            <person name="Nagy L.G."/>
            <person name="Gibbons J."/>
            <person name="Hibbett D."/>
        </authorList>
    </citation>
    <scope>NUCLEOTIDE SEQUENCE [LARGE SCALE GENOMIC DNA]</scope>
    <source>
        <strain evidence="2">ALCF2SS1-6</strain>
    </source>
</reference>
<name>A0A5C2S491_9APHY</name>
<evidence type="ECO:0000313" key="2">
    <source>
        <dbReference type="EMBL" id="RPD57714.1"/>
    </source>
</evidence>
<evidence type="ECO:0000256" key="1">
    <source>
        <dbReference type="SAM" id="MobiDB-lite"/>
    </source>
</evidence>
<proteinExistence type="predicted"/>
<protein>
    <submittedName>
        <fullName evidence="2">Uncharacterized protein</fullName>
    </submittedName>
</protein>
<dbReference type="Proteomes" id="UP000313359">
    <property type="component" value="Unassembled WGS sequence"/>
</dbReference>
<dbReference type="AlphaFoldDB" id="A0A5C2S491"/>
<sequence length="298" mass="33045">MPARTAVEDRRVKQDVCGGNTKLRIVQRIDYRLRRAVSSTIRCLYALSPSAEHRYLILSATYAPASHLHILVRSCLFRLQSLQDSVPALSPRFGIWSEECEESANWLQRSDVFSFSPTRAIACLALSKQFGSSMPSSSLPSSLLLIAAQRLDRRKKRTYAALAREWNSIAALFPSRAHGSAIGQYADLVPARRCNSPECSWEVHPRTGRTSRHVGQSGDRSDGSVHECRGADLRVAGLGAWLAWLKAASPQNVFPHPQLLAPSSAVHFLLIAHHRFLQLSIGYLFTPPQNAGPRSLQL</sequence>
<keyword evidence="3" id="KW-1185">Reference proteome</keyword>